<name>A0A7V8V7P7_9BACT</name>
<dbReference type="GO" id="GO:0033819">
    <property type="term" value="F:lipoyl(octanoyl) transferase activity"/>
    <property type="evidence" value="ECO:0007669"/>
    <property type="project" value="UniProtKB-EC"/>
</dbReference>
<sequence length="280" mass="31793">MRDFSLWNGKTSPSLVTSTESSLPRVKRRPERVSMNEMRLIVDPPARGTWNMAVDEAILRGAVDLGMPTLRFYSWSEPTLSLGYFQKVGDRQRHKASLDCVCVRRASGGGAIMHDRELTYSFVAPVRDSRSEETTRWFDLFHETLIDVLAKWGINAHLSGKPQAKTTVEPFLCFQRRHEVDVIVDDNKICGSAQRRHQVAVLQHGSVIVQQSPCAPELLGLEEITGQKISVEMLSDQWQACLKSTFQRSYTQLPLTDKEIESAQLIESAKFAHPDWTHKR</sequence>
<comment type="caution">
    <text evidence="3">The sequence shown here is derived from an EMBL/GenBank/DDBJ whole genome shotgun (WGS) entry which is preliminary data.</text>
</comment>
<evidence type="ECO:0000256" key="1">
    <source>
        <dbReference type="SAM" id="MobiDB-lite"/>
    </source>
</evidence>
<dbReference type="InterPro" id="IPR050664">
    <property type="entry name" value="Octanoyltrans_LipM/LipL"/>
</dbReference>
<dbReference type="SUPFAM" id="SSF55681">
    <property type="entry name" value="Class II aaRS and biotin synthetases"/>
    <property type="match status" value="1"/>
</dbReference>
<evidence type="ECO:0000259" key="2">
    <source>
        <dbReference type="PROSITE" id="PS51733"/>
    </source>
</evidence>
<dbReference type="EC" id="2.3.1.181" evidence="3"/>
<dbReference type="EMBL" id="JABRWO010000010">
    <property type="protein sequence ID" value="MBA2116478.1"/>
    <property type="molecule type" value="Genomic_DNA"/>
</dbReference>
<keyword evidence="3" id="KW-0808">Transferase</keyword>
<dbReference type="Pfam" id="PF21948">
    <property type="entry name" value="LplA-B_cat"/>
    <property type="match status" value="1"/>
</dbReference>
<gene>
    <name evidence="3" type="primary">lipM</name>
    <name evidence="3" type="ORF">HOV93_36680</name>
</gene>
<feature type="domain" description="BPL/LPL catalytic" evidence="2">
    <location>
        <begin position="64"/>
        <end position="250"/>
    </location>
</feature>
<dbReference type="PROSITE" id="PS51733">
    <property type="entry name" value="BPL_LPL_CATALYTIC"/>
    <property type="match status" value="1"/>
</dbReference>
<accession>A0A7V8V7P7</accession>
<dbReference type="InterPro" id="IPR004143">
    <property type="entry name" value="BPL_LPL_catalytic"/>
</dbReference>
<feature type="region of interest" description="Disordered" evidence="1">
    <location>
        <begin position="1"/>
        <end position="22"/>
    </location>
</feature>
<dbReference type="PANTHER" id="PTHR43679:SF2">
    <property type="entry name" value="OCTANOYL-[GCVH]:PROTEIN N-OCTANOYLTRANSFERASE"/>
    <property type="match status" value="1"/>
</dbReference>
<dbReference type="Proteomes" id="UP000551616">
    <property type="component" value="Unassembled WGS sequence"/>
</dbReference>
<feature type="compositionally biased region" description="Polar residues" evidence="1">
    <location>
        <begin position="8"/>
        <end position="22"/>
    </location>
</feature>
<dbReference type="AlphaFoldDB" id="A0A7V8V7P7"/>
<reference evidence="3 4" key="1">
    <citation type="submission" date="2020-05" db="EMBL/GenBank/DDBJ databases">
        <title>Bremerella alba sp. nov., a novel planctomycete isolated from the surface of the macroalga Fucus spiralis.</title>
        <authorList>
            <person name="Godinho O."/>
            <person name="Botelho R."/>
            <person name="Albuquerque L."/>
            <person name="Wiegand S."/>
            <person name="Da Costa M.S."/>
            <person name="Lobo-Da-Cunha A."/>
            <person name="Jogler C."/>
            <person name="Lage O.M."/>
        </authorList>
    </citation>
    <scope>NUCLEOTIDE SEQUENCE [LARGE SCALE GENOMIC DNA]</scope>
    <source>
        <strain evidence="3 4">FF15</strain>
    </source>
</reference>
<dbReference type="PANTHER" id="PTHR43679">
    <property type="entry name" value="OCTANOYLTRANSFERASE LIPM-RELATED"/>
    <property type="match status" value="1"/>
</dbReference>
<evidence type="ECO:0000313" key="3">
    <source>
        <dbReference type="EMBL" id="MBA2116478.1"/>
    </source>
</evidence>
<protein>
    <submittedName>
        <fullName evidence="3">Octanoyltransferase LipM</fullName>
        <ecNumber evidence="3">2.3.1.181</ecNumber>
    </submittedName>
</protein>
<proteinExistence type="predicted"/>
<keyword evidence="4" id="KW-1185">Reference proteome</keyword>
<dbReference type="Gene3D" id="3.30.930.10">
    <property type="entry name" value="Bira Bifunctional Protein, Domain 2"/>
    <property type="match status" value="1"/>
</dbReference>
<evidence type="ECO:0000313" key="4">
    <source>
        <dbReference type="Proteomes" id="UP000551616"/>
    </source>
</evidence>
<organism evidence="3 4">
    <name type="scientific">Bremerella alba</name>
    <dbReference type="NCBI Taxonomy" id="980252"/>
    <lineage>
        <taxon>Bacteria</taxon>
        <taxon>Pseudomonadati</taxon>
        <taxon>Planctomycetota</taxon>
        <taxon>Planctomycetia</taxon>
        <taxon>Pirellulales</taxon>
        <taxon>Pirellulaceae</taxon>
        <taxon>Bremerella</taxon>
    </lineage>
</organism>
<dbReference type="InterPro" id="IPR045864">
    <property type="entry name" value="aa-tRNA-synth_II/BPL/LPL"/>
</dbReference>
<keyword evidence="3" id="KW-0012">Acyltransferase</keyword>